<evidence type="ECO:0000256" key="1">
    <source>
        <dbReference type="SAM" id="MobiDB-lite"/>
    </source>
</evidence>
<dbReference type="AlphaFoldDB" id="A0A7W7U3C5"/>
<feature type="compositionally biased region" description="Low complexity" evidence="1">
    <location>
        <begin position="112"/>
        <end position="149"/>
    </location>
</feature>
<feature type="signal peptide" evidence="2">
    <location>
        <begin position="1"/>
        <end position="20"/>
    </location>
</feature>
<feature type="compositionally biased region" description="Low complexity" evidence="1">
    <location>
        <begin position="77"/>
        <end position="87"/>
    </location>
</feature>
<gene>
    <name evidence="4" type="ORF">GGE06_003702</name>
</gene>
<evidence type="ECO:0000313" key="5">
    <source>
        <dbReference type="Proteomes" id="UP000582643"/>
    </source>
</evidence>
<dbReference type="EMBL" id="JACHJY010000005">
    <property type="protein sequence ID" value="MBB4982770.1"/>
    <property type="molecule type" value="Genomic_DNA"/>
</dbReference>
<evidence type="ECO:0000313" key="4">
    <source>
        <dbReference type="EMBL" id="MBB4982770.1"/>
    </source>
</evidence>
<feature type="compositionally biased region" description="Polar residues" evidence="1">
    <location>
        <begin position="31"/>
        <end position="50"/>
    </location>
</feature>
<dbReference type="InterPro" id="IPR035940">
    <property type="entry name" value="CAP_sf"/>
</dbReference>
<sequence>MRTGLLGASAAVAVGAVAVASGLLPGGDTFTVGNAGTSERQVQTRQAPELTTQGGATQTPAGESGGPVTGGGKIHVSPSAKPSAKATPKPKPKTTPKTTPKPTPTKSKEPTAEPVAPKVTAAPTTKAPAPRPAPTTAAPTEKTTVTSTADRSEAAEAEVIRLVNSERAKVGCTPVHADAKLAALAGAFSADMATRGFFDHTDPDGDTPWVRAAQAGISAMGGENIARGQVDAAAVMASWMNSDGHRANILNCDFTTLGVGVAFGDGGPWWTQDFGY</sequence>
<proteinExistence type="predicted"/>
<keyword evidence="5" id="KW-1185">Reference proteome</keyword>
<feature type="region of interest" description="Disordered" evidence="1">
    <location>
        <begin position="31"/>
        <end position="153"/>
    </location>
</feature>
<dbReference type="Pfam" id="PF00188">
    <property type="entry name" value="CAP"/>
    <property type="match status" value="1"/>
</dbReference>
<keyword evidence="2" id="KW-0732">Signal</keyword>
<organism evidence="4 5">
    <name type="scientific">Streptomyces nymphaeiformis</name>
    <dbReference type="NCBI Taxonomy" id="2663842"/>
    <lineage>
        <taxon>Bacteria</taxon>
        <taxon>Bacillati</taxon>
        <taxon>Actinomycetota</taxon>
        <taxon>Actinomycetes</taxon>
        <taxon>Kitasatosporales</taxon>
        <taxon>Streptomycetaceae</taxon>
        <taxon>Streptomyces</taxon>
    </lineage>
</organism>
<dbReference type="SUPFAM" id="SSF55797">
    <property type="entry name" value="PR-1-like"/>
    <property type="match status" value="1"/>
</dbReference>
<accession>A0A7W7U3C5</accession>
<comment type="caution">
    <text evidence="4">The sequence shown here is derived from an EMBL/GenBank/DDBJ whole genome shotgun (WGS) entry which is preliminary data.</text>
</comment>
<protein>
    <submittedName>
        <fullName evidence="4">Uncharacterized protein YkwD</fullName>
    </submittedName>
</protein>
<evidence type="ECO:0000256" key="2">
    <source>
        <dbReference type="SAM" id="SignalP"/>
    </source>
</evidence>
<evidence type="ECO:0000259" key="3">
    <source>
        <dbReference type="Pfam" id="PF00188"/>
    </source>
</evidence>
<dbReference type="PANTHER" id="PTHR31157:SF1">
    <property type="entry name" value="SCP DOMAIN-CONTAINING PROTEIN"/>
    <property type="match status" value="1"/>
</dbReference>
<feature type="domain" description="SCP" evidence="3">
    <location>
        <begin position="161"/>
        <end position="274"/>
    </location>
</feature>
<dbReference type="CDD" id="cd05379">
    <property type="entry name" value="CAP_bacterial"/>
    <property type="match status" value="1"/>
</dbReference>
<feature type="compositionally biased region" description="Gly residues" evidence="1">
    <location>
        <begin position="63"/>
        <end position="73"/>
    </location>
</feature>
<reference evidence="4 5" key="1">
    <citation type="submission" date="2020-08" db="EMBL/GenBank/DDBJ databases">
        <title>Genomic Encyclopedia of Type Strains, Phase III (KMG-III): the genomes of soil and plant-associated and newly described type strains.</title>
        <authorList>
            <person name="Whitman W."/>
        </authorList>
    </citation>
    <scope>NUCLEOTIDE SEQUENCE [LARGE SCALE GENOMIC DNA]</scope>
    <source>
        <strain evidence="4 5">SFB5A</strain>
    </source>
</reference>
<feature type="compositionally biased region" description="Low complexity" evidence="1">
    <location>
        <begin position="51"/>
        <end position="62"/>
    </location>
</feature>
<dbReference type="Proteomes" id="UP000582643">
    <property type="component" value="Unassembled WGS sequence"/>
</dbReference>
<dbReference type="PANTHER" id="PTHR31157">
    <property type="entry name" value="SCP DOMAIN-CONTAINING PROTEIN"/>
    <property type="match status" value="1"/>
</dbReference>
<feature type="chain" id="PRO_5031368297" evidence="2">
    <location>
        <begin position="21"/>
        <end position="276"/>
    </location>
</feature>
<name>A0A7W7U3C5_9ACTN</name>
<dbReference type="InterPro" id="IPR014044">
    <property type="entry name" value="CAP_dom"/>
</dbReference>
<dbReference type="Gene3D" id="3.40.33.10">
    <property type="entry name" value="CAP"/>
    <property type="match status" value="1"/>
</dbReference>